<keyword evidence="8" id="KW-0539">Nucleus</keyword>
<dbReference type="GO" id="GO:0000118">
    <property type="term" value="C:histone deacetylase complex"/>
    <property type="evidence" value="ECO:0007669"/>
    <property type="project" value="UniProtKB-ARBA"/>
</dbReference>
<accession>A0AAQ3QQF0</accession>
<feature type="compositionally biased region" description="Basic and acidic residues" evidence="9">
    <location>
        <begin position="17"/>
        <end position="27"/>
    </location>
</feature>
<evidence type="ECO:0000256" key="5">
    <source>
        <dbReference type="ARBA" id="ARBA00023015"/>
    </source>
</evidence>
<dbReference type="SMART" id="SM00391">
    <property type="entry name" value="MBD"/>
    <property type="match status" value="1"/>
</dbReference>
<dbReference type="EMBL" id="CP136898">
    <property type="protein sequence ID" value="WOL19784.1"/>
    <property type="molecule type" value="Genomic_DNA"/>
</dbReference>
<keyword evidence="4" id="KW-0862">Zinc</keyword>
<dbReference type="GO" id="GO:0003677">
    <property type="term" value="F:DNA binding"/>
    <property type="evidence" value="ECO:0007669"/>
    <property type="project" value="UniProtKB-KW"/>
</dbReference>
<dbReference type="PANTHER" id="PTHR12396:SF0">
    <property type="entry name" value="METHYL-CPG BINDING DOMAIN PROTEIN-LIKE, ISOFORM C"/>
    <property type="match status" value="1"/>
</dbReference>
<name>A0AAQ3QQF0_9LILI</name>
<dbReference type="PROSITE" id="PS51050">
    <property type="entry name" value="ZF_CW"/>
    <property type="match status" value="1"/>
</dbReference>
<dbReference type="CDD" id="cd01396">
    <property type="entry name" value="MeCP2_MBD"/>
    <property type="match status" value="1"/>
</dbReference>
<feature type="compositionally biased region" description="Polar residues" evidence="9">
    <location>
        <begin position="40"/>
        <end position="51"/>
    </location>
</feature>
<evidence type="ECO:0000259" key="11">
    <source>
        <dbReference type="PROSITE" id="PS51050"/>
    </source>
</evidence>
<evidence type="ECO:0000313" key="13">
    <source>
        <dbReference type="Proteomes" id="UP001327560"/>
    </source>
</evidence>
<dbReference type="FunFam" id="3.30.890.10:FF:000012">
    <property type="entry name" value="Methyl-CpG-binding domain-containing protein 1"/>
    <property type="match status" value="1"/>
</dbReference>
<dbReference type="InterPro" id="IPR011124">
    <property type="entry name" value="Znf_CW"/>
</dbReference>
<keyword evidence="13" id="KW-1185">Reference proteome</keyword>
<evidence type="ECO:0000256" key="6">
    <source>
        <dbReference type="ARBA" id="ARBA00023125"/>
    </source>
</evidence>
<evidence type="ECO:0000256" key="4">
    <source>
        <dbReference type="ARBA" id="ARBA00022833"/>
    </source>
</evidence>
<evidence type="ECO:0000256" key="1">
    <source>
        <dbReference type="ARBA" id="ARBA00004123"/>
    </source>
</evidence>
<dbReference type="AlphaFoldDB" id="A0AAQ3QQF0"/>
<dbReference type="GO" id="GO:0008270">
    <property type="term" value="F:zinc ion binding"/>
    <property type="evidence" value="ECO:0007669"/>
    <property type="project" value="UniProtKB-KW"/>
</dbReference>
<reference evidence="12 13" key="1">
    <citation type="submission" date="2023-10" db="EMBL/GenBank/DDBJ databases">
        <title>Chromosome-scale genome assembly provides insights into flower coloration mechanisms of Canna indica.</title>
        <authorList>
            <person name="Li C."/>
        </authorList>
    </citation>
    <scope>NUCLEOTIDE SEQUENCE [LARGE SCALE GENOMIC DNA]</scope>
    <source>
        <tissue evidence="12">Flower</tissue>
    </source>
</reference>
<feature type="domain" description="CW-type" evidence="11">
    <location>
        <begin position="93"/>
        <end position="152"/>
    </location>
</feature>
<dbReference type="PANTHER" id="PTHR12396">
    <property type="entry name" value="METHYL-CPG BINDING PROTEIN, MBD"/>
    <property type="match status" value="1"/>
</dbReference>
<sequence length="321" mass="35866">MPTQMQSYFEAASVDCRSPETSKDSGKRSCNVFNDDGKDSNNQSFESPSNQLALYDPGVNDTCNDAPTVTDFMENHNPPFRNFLAPSVSVRTLTSIGTFTVQCASCFKWRIIPTKEKYEQIREKILEEPFVCEHAREWRPKILCEDPEDISQDGSRLWAIDKPNISLPPPGWERLLRIRGEGGTKFADVYYATPSGKRLRSTVEIQRYLEEHPEYAEGIKLSQFSFMAPRPLQENYVRKRPARLANSCIGGDPLQSKSLEPEAVNPISWAAPTHKDFLLGGVASANTIHKETVDSPPKIQAPPAAAPLSQQIFGSSVCDQP</sequence>
<keyword evidence="7" id="KW-0804">Transcription</keyword>
<dbReference type="Gene3D" id="3.30.890.10">
    <property type="entry name" value="Methyl-cpg-binding Protein 2, Chain A"/>
    <property type="match status" value="1"/>
</dbReference>
<proteinExistence type="predicted"/>
<keyword evidence="5" id="KW-0805">Transcription regulation</keyword>
<evidence type="ECO:0000259" key="10">
    <source>
        <dbReference type="PROSITE" id="PS50982"/>
    </source>
</evidence>
<evidence type="ECO:0000256" key="7">
    <source>
        <dbReference type="ARBA" id="ARBA00023163"/>
    </source>
</evidence>
<dbReference type="Pfam" id="PF01429">
    <property type="entry name" value="MBD"/>
    <property type="match status" value="1"/>
</dbReference>
<feature type="compositionally biased region" description="Polar residues" evidence="9">
    <location>
        <begin position="308"/>
        <end position="321"/>
    </location>
</feature>
<gene>
    <name evidence="12" type="ORF">Cni_G28586</name>
</gene>
<keyword evidence="2" id="KW-0479">Metal-binding</keyword>
<feature type="domain" description="MBD" evidence="10">
    <location>
        <begin position="158"/>
        <end position="231"/>
    </location>
</feature>
<comment type="subcellular location">
    <subcellularLocation>
        <location evidence="1">Nucleus</location>
    </subcellularLocation>
</comment>
<dbReference type="InterPro" id="IPR016177">
    <property type="entry name" value="DNA-bd_dom_sf"/>
</dbReference>
<protein>
    <submittedName>
        <fullName evidence="12">Methyl-CpG-binding domain-containing protein 2 isoform X2</fullName>
    </submittedName>
</protein>
<keyword evidence="6" id="KW-0238">DNA-binding</keyword>
<evidence type="ECO:0000256" key="8">
    <source>
        <dbReference type="ARBA" id="ARBA00023242"/>
    </source>
</evidence>
<dbReference type="Gene3D" id="3.30.40.100">
    <property type="match status" value="1"/>
</dbReference>
<feature type="region of interest" description="Disordered" evidence="9">
    <location>
        <begin position="16"/>
        <end position="51"/>
    </location>
</feature>
<dbReference type="InterPro" id="IPR001739">
    <property type="entry name" value="Methyl_CpG_DNA-bd"/>
</dbReference>
<dbReference type="PROSITE" id="PS50982">
    <property type="entry name" value="MBD"/>
    <property type="match status" value="1"/>
</dbReference>
<evidence type="ECO:0000256" key="3">
    <source>
        <dbReference type="ARBA" id="ARBA00022771"/>
    </source>
</evidence>
<dbReference type="SUPFAM" id="SSF54171">
    <property type="entry name" value="DNA-binding domain"/>
    <property type="match status" value="1"/>
</dbReference>
<feature type="region of interest" description="Disordered" evidence="9">
    <location>
        <begin position="293"/>
        <end position="321"/>
    </location>
</feature>
<organism evidence="12 13">
    <name type="scientific">Canna indica</name>
    <name type="common">Indian-shot</name>
    <dbReference type="NCBI Taxonomy" id="4628"/>
    <lineage>
        <taxon>Eukaryota</taxon>
        <taxon>Viridiplantae</taxon>
        <taxon>Streptophyta</taxon>
        <taxon>Embryophyta</taxon>
        <taxon>Tracheophyta</taxon>
        <taxon>Spermatophyta</taxon>
        <taxon>Magnoliopsida</taxon>
        <taxon>Liliopsida</taxon>
        <taxon>Zingiberales</taxon>
        <taxon>Cannaceae</taxon>
        <taxon>Canna</taxon>
    </lineage>
</organism>
<evidence type="ECO:0000313" key="12">
    <source>
        <dbReference type="EMBL" id="WOL19784.1"/>
    </source>
</evidence>
<dbReference type="Proteomes" id="UP001327560">
    <property type="component" value="Chromosome 9"/>
</dbReference>
<evidence type="ECO:0000256" key="9">
    <source>
        <dbReference type="SAM" id="MobiDB-lite"/>
    </source>
</evidence>
<keyword evidence="3" id="KW-0863">Zinc-finger</keyword>
<dbReference type="Pfam" id="PF07496">
    <property type="entry name" value="zf-CW"/>
    <property type="match status" value="1"/>
</dbReference>
<evidence type="ECO:0000256" key="2">
    <source>
        <dbReference type="ARBA" id="ARBA00022723"/>
    </source>
</evidence>